<keyword evidence="4" id="KW-0732">Signal</keyword>
<dbReference type="EMBL" id="JXKH01000003">
    <property type="protein sequence ID" value="OJG18981.1"/>
    <property type="molecule type" value="Genomic_DNA"/>
</dbReference>
<dbReference type="Pfam" id="PF00933">
    <property type="entry name" value="Glyco_hydro_3"/>
    <property type="match status" value="1"/>
</dbReference>
<evidence type="ECO:0000259" key="7">
    <source>
        <dbReference type="SMART" id="SM01217"/>
    </source>
</evidence>
<dbReference type="InterPro" id="IPR036881">
    <property type="entry name" value="Glyco_hydro_3_C_sf"/>
</dbReference>
<accession>A0A1L8RGQ7</accession>
<reference evidence="8 9" key="1">
    <citation type="submission" date="2014-12" db="EMBL/GenBank/DDBJ databases">
        <title>Draft genome sequences of 29 type strains of Enterococci.</title>
        <authorList>
            <person name="Zhong Z."/>
            <person name="Sun Z."/>
            <person name="Liu W."/>
            <person name="Zhang W."/>
            <person name="Zhang H."/>
        </authorList>
    </citation>
    <scope>NUCLEOTIDE SEQUENCE [LARGE SCALE GENOMIC DNA]</scope>
    <source>
        <strain evidence="8 9">DSM 17029</strain>
    </source>
</reference>
<dbReference type="InterPro" id="IPR026891">
    <property type="entry name" value="Fn3-like"/>
</dbReference>
<dbReference type="PANTHER" id="PTHR30620">
    <property type="entry name" value="PERIPLASMIC BETA-GLUCOSIDASE-RELATED"/>
    <property type="match status" value="1"/>
</dbReference>
<protein>
    <recommendedName>
        <fullName evidence="3">beta-glucosidase</fullName>
        <ecNumber evidence="3">3.2.1.21</ecNumber>
    </recommendedName>
</protein>
<keyword evidence="5" id="KW-0378">Hydrolase</keyword>
<dbReference type="GO" id="GO:0008422">
    <property type="term" value="F:beta-glucosidase activity"/>
    <property type="evidence" value="ECO:0007669"/>
    <property type="project" value="UniProtKB-EC"/>
</dbReference>
<dbReference type="InterPro" id="IPR051915">
    <property type="entry name" value="Cellulose_Degrad_GH3"/>
</dbReference>
<keyword evidence="6" id="KW-0326">Glycosidase</keyword>
<evidence type="ECO:0000313" key="9">
    <source>
        <dbReference type="Proteomes" id="UP000181884"/>
    </source>
</evidence>
<comment type="catalytic activity">
    <reaction evidence="1">
        <text>Hydrolysis of terminal, non-reducing beta-D-glucosyl residues with release of beta-D-glucose.</text>
        <dbReference type="EC" id="3.2.1.21"/>
    </reaction>
</comment>
<comment type="similarity">
    <text evidence="2">Belongs to the glycosyl hydrolase 3 family.</text>
</comment>
<evidence type="ECO:0000256" key="5">
    <source>
        <dbReference type="ARBA" id="ARBA00022801"/>
    </source>
</evidence>
<dbReference type="Gene3D" id="2.60.40.10">
    <property type="entry name" value="Immunoglobulins"/>
    <property type="match status" value="1"/>
</dbReference>
<evidence type="ECO:0000256" key="4">
    <source>
        <dbReference type="ARBA" id="ARBA00022729"/>
    </source>
</evidence>
<keyword evidence="9" id="KW-1185">Reference proteome</keyword>
<dbReference type="InterPro" id="IPR036962">
    <property type="entry name" value="Glyco_hydro_3_N_sf"/>
</dbReference>
<dbReference type="Gene3D" id="3.20.20.300">
    <property type="entry name" value="Glycoside hydrolase, family 3, N-terminal domain"/>
    <property type="match status" value="1"/>
</dbReference>
<dbReference type="Proteomes" id="UP000181884">
    <property type="component" value="Unassembled WGS sequence"/>
</dbReference>
<dbReference type="PRINTS" id="PR00133">
    <property type="entry name" value="GLHYDRLASE3"/>
</dbReference>
<evidence type="ECO:0000256" key="1">
    <source>
        <dbReference type="ARBA" id="ARBA00000448"/>
    </source>
</evidence>
<evidence type="ECO:0000313" key="8">
    <source>
        <dbReference type="EMBL" id="OJG18981.1"/>
    </source>
</evidence>
<evidence type="ECO:0000256" key="6">
    <source>
        <dbReference type="ARBA" id="ARBA00023295"/>
    </source>
</evidence>
<dbReference type="EC" id="3.2.1.21" evidence="3"/>
<dbReference type="InterPro" id="IPR002772">
    <property type="entry name" value="Glyco_hydro_3_C"/>
</dbReference>
<dbReference type="InterPro" id="IPR013783">
    <property type="entry name" value="Ig-like_fold"/>
</dbReference>
<gene>
    <name evidence="8" type="ORF">RU97_GL001599</name>
</gene>
<sequence>METNKLKEILATLTVAEKVGQLAQVTPDFFGKSGEITGPMAQWSMSEEQLYQIGSVLGTHRAEEVQKIQTEYLAHSRHKIPLLFMADVIHGYETIFPIPLAMAASFDPLLIEKTAAAAATEAAAEGIHVTFSPMADYVKDPRWGRVLESNGEDPRLSKVLTESYVKGYQGTDLAKNPQHVAACVKHFIGYGAAEGGRDYNTVDISDVEMYQNYLPAFQGAIDQDVKLVMTSFNSLRGIPVTGNKELVTTVLRQHLDFDGVLISDWAAVAELINHRVAADRKEAAAKAFKATVDIDMMTDSYLQELAKIVAEEDALAQLDEAVWRVLKLKNDLGLFENPYRGMDTKVDTTSLKQLSYQAAIQSAVLLKNEQVLPLKTTENILLVGSKAVTKDVLGAWSWIGDPEKATSLADGMSTRFPQLEVLTVEEASDRSLISTALQKADKVVIAVGETSEEAGEAASRADLHLTDSEKELIEVIHQQKAAAILVTFSGRPLILTDVADKVAAIITAWFLGTETGSALAALLSGAENFSGHLPMSFPRSVGQLPYSYQEMSTGRPQTQANQQEKYTSRYLDEENGPLYPFGHGLSYSEFSFSQLTLSQQQLTEGQTLTVQVTVTNTSQTAGFVLPQLYFQDEVTEVIRPKLELLKWQQVFLAAGEATTITFEIAATELAYVHADLHRRTDPGRFRLFLAKSARELVAESVFEIV</sequence>
<dbReference type="InterPro" id="IPR017853">
    <property type="entry name" value="GH"/>
</dbReference>
<dbReference type="GO" id="GO:0009251">
    <property type="term" value="P:glucan catabolic process"/>
    <property type="evidence" value="ECO:0007669"/>
    <property type="project" value="TreeGrafter"/>
</dbReference>
<dbReference type="RefSeq" id="WP_067393006.1">
    <property type="nucleotide sequence ID" value="NZ_JXKH01000003.1"/>
</dbReference>
<feature type="domain" description="Fibronectin type III-like" evidence="7">
    <location>
        <begin position="624"/>
        <end position="693"/>
    </location>
</feature>
<dbReference type="InterPro" id="IPR001764">
    <property type="entry name" value="Glyco_hydro_3_N"/>
</dbReference>
<dbReference type="SUPFAM" id="SSF51445">
    <property type="entry name" value="(Trans)glycosidases"/>
    <property type="match status" value="1"/>
</dbReference>
<evidence type="ECO:0000256" key="3">
    <source>
        <dbReference type="ARBA" id="ARBA00012744"/>
    </source>
</evidence>
<dbReference type="STRING" id="214095.RU97_GL001599"/>
<dbReference type="Pfam" id="PF14310">
    <property type="entry name" value="Fn3-like"/>
    <property type="match status" value="1"/>
</dbReference>
<comment type="caution">
    <text evidence="8">The sequence shown here is derived from an EMBL/GenBank/DDBJ whole genome shotgun (WGS) entry which is preliminary data.</text>
</comment>
<evidence type="ECO:0000256" key="2">
    <source>
        <dbReference type="ARBA" id="ARBA00005336"/>
    </source>
</evidence>
<dbReference type="Pfam" id="PF01915">
    <property type="entry name" value="Glyco_hydro_3_C"/>
    <property type="match status" value="1"/>
</dbReference>
<dbReference type="AlphaFoldDB" id="A0A1L8RGQ7"/>
<dbReference type="SUPFAM" id="SSF52279">
    <property type="entry name" value="Beta-D-glucan exohydrolase, C-terminal domain"/>
    <property type="match status" value="1"/>
</dbReference>
<name>A0A1L8RGQ7_9ENTE</name>
<proteinExistence type="inferred from homology"/>
<dbReference type="SMART" id="SM01217">
    <property type="entry name" value="Fn3_like"/>
    <property type="match status" value="1"/>
</dbReference>
<organism evidence="8 9">
    <name type="scientific">Enterococcus canis</name>
    <dbReference type="NCBI Taxonomy" id="214095"/>
    <lineage>
        <taxon>Bacteria</taxon>
        <taxon>Bacillati</taxon>
        <taxon>Bacillota</taxon>
        <taxon>Bacilli</taxon>
        <taxon>Lactobacillales</taxon>
        <taxon>Enterococcaceae</taxon>
        <taxon>Enterococcus</taxon>
    </lineage>
</organism>
<dbReference type="Gene3D" id="3.40.50.1700">
    <property type="entry name" value="Glycoside hydrolase family 3 C-terminal domain"/>
    <property type="match status" value="1"/>
</dbReference>
<dbReference type="PANTHER" id="PTHR30620:SF16">
    <property type="entry name" value="LYSOSOMAL BETA GLUCOSIDASE"/>
    <property type="match status" value="1"/>
</dbReference>